<dbReference type="EMBL" id="BMOE01000001">
    <property type="protein sequence ID" value="GGJ65120.1"/>
    <property type="molecule type" value="Genomic_DNA"/>
</dbReference>
<dbReference type="Proteomes" id="UP000635726">
    <property type="component" value="Unassembled WGS sequence"/>
</dbReference>
<evidence type="ECO:0000259" key="1">
    <source>
        <dbReference type="PROSITE" id="PS50943"/>
    </source>
</evidence>
<protein>
    <recommendedName>
        <fullName evidence="1">HTH cro/C1-type domain-containing protein</fullName>
    </recommendedName>
</protein>
<evidence type="ECO:0000313" key="2">
    <source>
        <dbReference type="EMBL" id="GGJ65120.1"/>
    </source>
</evidence>
<dbReference type="GO" id="GO:0003677">
    <property type="term" value="F:DNA binding"/>
    <property type="evidence" value="ECO:0007669"/>
    <property type="project" value="InterPro"/>
</dbReference>
<gene>
    <name evidence="2" type="ORF">GCM10008939_06240</name>
</gene>
<comment type="caution">
    <text evidence="2">The sequence shown here is derived from an EMBL/GenBank/DDBJ whole genome shotgun (WGS) entry which is preliminary data.</text>
</comment>
<dbReference type="InterPro" id="IPR001387">
    <property type="entry name" value="Cro/C1-type_HTH"/>
</dbReference>
<dbReference type="Pfam" id="PF01381">
    <property type="entry name" value="HTH_3"/>
    <property type="match status" value="1"/>
</dbReference>
<name>A0A917ULA1_9DEIO</name>
<reference evidence="2" key="1">
    <citation type="journal article" date="2014" name="Int. J. Syst. Evol. Microbiol.">
        <title>Complete genome sequence of Corynebacterium casei LMG S-19264T (=DSM 44701T), isolated from a smear-ripened cheese.</title>
        <authorList>
            <consortium name="US DOE Joint Genome Institute (JGI-PGF)"/>
            <person name="Walter F."/>
            <person name="Albersmeier A."/>
            <person name="Kalinowski J."/>
            <person name="Ruckert C."/>
        </authorList>
    </citation>
    <scope>NUCLEOTIDE SEQUENCE</scope>
    <source>
        <strain evidence="2">JCM 14371</strain>
    </source>
</reference>
<feature type="domain" description="HTH cro/C1-type" evidence="1">
    <location>
        <begin position="6"/>
        <end position="60"/>
    </location>
</feature>
<dbReference type="SUPFAM" id="SSF47413">
    <property type="entry name" value="lambda repressor-like DNA-binding domains"/>
    <property type="match status" value="1"/>
</dbReference>
<dbReference type="PROSITE" id="PS50943">
    <property type="entry name" value="HTH_CROC1"/>
    <property type="match status" value="1"/>
</dbReference>
<organism evidence="2 3">
    <name type="scientific">Deinococcus aquiradiocola</name>
    <dbReference type="NCBI Taxonomy" id="393059"/>
    <lineage>
        <taxon>Bacteria</taxon>
        <taxon>Thermotogati</taxon>
        <taxon>Deinococcota</taxon>
        <taxon>Deinococci</taxon>
        <taxon>Deinococcales</taxon>
        <taxon>Deinococcaceae</taxon>
        <taxon>Deinococcus</taxon>
    </lineage>
</organism>
<dbReference type="RefSeq" id="WP_188960726.1">
    <property type="nucleotide sequence ID" value="NZ_BMOE01000001.1"/>
</dbReference>
<dbReference type="AlphaFoldDB" id="A0A917ULA1"/>
<sequence>MADNRVKEARETRGLTQPELHVAADIPLSTLQKIEQKRHSPTLDNALGIAEALGEPVERLFVRTSSRTRLKGQKALQEVPST</sequence>
<proteinExistence type="predicted"/>
<dbReference type="SMART" id="SM00530">
    <property type="entry name" value="HTH_XRE"/>
    <property type="match status" value="1"/>
</dbReference>
<dbReference type="CDD" id="cd00093">
    <property type="entry name" value="HTH_XRE"/>
    <property type="match status" value="1"/>
</dbReference>
<keyword evidence="3" id="KW-1185">Reference proteome</keyword>
<reference evidence="2" key="2">
    <citation type="submission" date="2020-09" db="EMBL/GenBank/DDBJ databases">
        <authorList>
            <person name="Sun Q."/>
            <person name="Ohkuma M."/>
        </authorList>
    </citation>
    <scope>NUCLEOTIDE SEQUENCE</scope>
    <source>
        <strain evidence="2">JCM 14371</strain>
    </source>
</reference>
<dbReference type="Gene3D" id="1.10.260.40">
    <property type="entry name" value="lambda repressor-like DNA-binding domains"/>
    <property type="match status" value="1"/>
</dbReference>
<accession>A0A917ULA1</accession>
<dbReference type="InterPro" id="IPR010982">
    <property type="entry name" value="Lambda_DNA-bd_dom_sf"/>
</dbReference>
<evidence type="ECO:0000313" key="3">
    <source>
        <dbReference type="Proteomes" id="UP000635726"/>
    </source>
</evidence>